<evidence type="ECO:0000313" key="2">
    <source>
        <dbReference type="Proteomes" id="UP000092445"/>
    </source>
</evidence>
<protein>
    <submittedName>
        <fullName evidence="1">Uncharacterized protein</fullName>
    </submittedName>
</protein>
<dbReference type="VEuPathDB" id="VectorBase:GPAI026020"/>
<keyword evidence="2" id="KW-1185">Reference proteome</keyword>
<reference evidence="1" key="2">
    <citation type="submission" date="2020-05" db="UniProtKB">
        <authorList>
            <consortium name="EnsemblMetazoa"/>
        </authorList>
    </citation>
    <scope>IDENTIFICATION</scope>
    <source>
        <strain evidence="1">IAEA</strain>
    </source>
</reference>
<dbReference type="STRING" id="7398.A0A1A9ZV62"/>
<evidence type="ECO:0000313" key="1">
    <source>
        <dbReference type="EnsemblMetazoa" id="GPAI026020-PA"/>
    </source>
</evidence>
<organism evidence="1 2">
    <name type="scientific">Glossina pallidipes</name>
    <name type="common">Tsetse fly</name>
    <dbReference type="NCBI Taxonomy" id="7398"/>
    <lineage>
        <taxon>Eukaryota</taxon>
        <taxon>Metazoa</taxon>
        <taxon>Ecdysozoa</taxon>
        <taxon>Arthropoda</taxon>
        <taxon>Hexapoda</taxon>
        <taxon>Insecta</taxon>
        <taxon>Pterygota</taxon>
        <taxon>Neoptera</taxon>
        <taxon>Endopterygota</taxon>
        <taxon>Diptera</taxon>
        <taxon>Brachycera</taxon>
        <taxon>Muscomorpha</taxon>
        <taxon>Hippoboscoidea</taxon>
        <taxon>Glossinidae</taxon>
        <taxon>Glossina</taxon>
    </lineage>
</organism>
<sequence length="126" mass="14105">MFSVCKQSHPATTVKFIISCPFFNNSEENLVVAGANVLQVFRIYPYMDQVCVEAHCAVMVVYGKRLLVLPFRKHNGLDEIELADVKPIKKTPTTIVARTPILASYSPYSLNIATIANSLIQQYILN</sequence>
<name>A0A1A9ZV62_GLOPL</name>
<reference evidence="2" key="1">
    <citation type="submission" date="2014-03" db="EMBL/GenBank/DDBJ databases">
        <authorList>
            <person name="Aksoy S."/>
            <person name="Warren W."/>
            <person name="Wilson R.K."/>
        </authorList>
    </citation>
    <scope>NUCLEOTIDE SEQUENCE [LARGE SCALE GENOMIC DNA]</scope>
    <source>
        <strain evidence="2">IAEA</strain>
    </source>
</reference>
<dbReference type="EnsemblMetazoa" id="GPAI026020-RA">
    <property type="protein sequence ID" value="GPAI026020-PA"/>
    <property type="gene ID" value="GPAI026020"/>
</dbReference>
<dbReference type="AlphaFoldDB" id="A0A1A9ZV62"/>
<proteinExistence type="predicted"/>
<accession>A0A1A9ZV62</accession>
<dbReference type="Proteomes" id="UP000092445">
    <property type="component" value="Unassembled WGS sequence"/>
</dbReference>